<dbReference type="EMBL" id="CP148753">
    <property type="protein sequence ID" value="WXR76552.1"/>
    <property type="molecule type" value="Genomic_DNA"/>
</dbReference>
<evidence type="ECO:0000313" key="1">
    <source>
        <dbReference type="EMBL" id="WXR76552.1"/>
    </source>
</evidence>
<proteinExistence type="predicted"/>
<reference evidence="1 2" key="1">
    <citation type="submission" date="2024-03" db="EMBL/GenBank/DDBJ databases">
        <title>Reference genomes for the five species model microbial community.</title>
        <authorList>
            <person name="Padfield D."/>
        </authorList>
    </citation>
    <scope>NUCLEOTIDE SEQUENCE [LARGE SCALE GENOMIC DNA]</scope>
    <source>
        <strain evidence="1 2">AB1</strain>
    </source>
</reference>
<name>A0ABZ2SB46_9BURK</name>
<gene>
    <name evidence="1" type="ORF">WHX56_13975</name>
</gene>
<protein>
    <submittedName>
        <fullName evidence="1">Uncharacterized protein</fullName>
    </submittedName>
</protein>
<accession>A0ABZ2SB46</accession>
<dbReference type="RefSeq" id="WP_338881508.1">
    <property type="nucleotide sequence ID" value="NZ_CP148753.1"/>
</dbReference>
<keyword evidence="2" id="KW-1185">Reference proteome</keyword>
<evidence type="ECO:0000313" key="2">
    <source>
        <dbReference type="Proteomes" id="UP001456224"/>
    </source>
</evidence>
<dbReference type="Proteomes" id="UP001456224">
    <property type="component" value="Chromosome"/>
</dbReference>
<sequence length="73" mass="8325">MSLHPVSRDVYVRRTDQAGKSVVTQHLAWDPASFLVSQVEQYDKYAEPEARQSVAMATAAEYQAYRNQQKKGH</sequence>
<organism evidence="1 2">
    <name type="scientific">Achromobacter veterisilvae</name>
    <dbReference type="NCBI Taxonomy" id="2069367"/>
    <lineage>
        <taxon>Bacteria</taxon>
        <taxon>Pseudomonadati</taxon>
        <taxon>Pseudomonadota</taxon>
        <taxon>Betaproteobacteria</taxon>
        <taxon>Burkholderiales</taxon>
        <taxon>Alcaligenaceae</taxon>
        <taxon>Achromobacter</taxon>
    </lineage>
</organism>